<dbReference type="AlphaFoldDB" id="K6YR88"/>
<evidence type="ECO:0000256" key="3">
    <source>
        <dbReference type="SAM" id="MobiDB-lite"/>
    </source>
</evidence>
<feature type="coiled-coil region" evidence="2">
    <location>
        <begin position="437"/>
        <end position="469"/>
    </location>
</feature>
<dbReference type="Gene3D" id="1.25.40.10">
    <property type="entry name" value="Tetratricopeptide repeat domain"/>
    <property type="match status" value="1"/>
</dbReference>
<keyword evidence="2" id="KW-0175">Coiled coil</keyword>
<evidence type="ECO:0000313" key="5">
    <source>
        <dbReference type="EMBL" id="GAC19178.1"/>
    </source>
</evidence>
<feature type="compositionally biased region" description="Basic and acidic residues" evidence="3">
    <location>
        <begin position="663"/>
        <end position="673"/>
    </location>
</feature>
<dbReference type="RefSeq" id="WP_007619718.1">
    <property type="nucleotide sequence ID" value="NZ_BAEO01000027.1"/>
</dbReference>
<evidence type="ECO:0008006" key="7">
    <source>
        <dbReference type="Google" id="ProtNLM"/>
    </source>
</evidence>
<dbReference type="PROSITE" id="PS50005">
    <property type="entry name" value="TPR"/>
    <property type="match status" value="1"/>
</dbReference>
<dbReference type="InterPro" id="IPR011990">
    <property type="entry name" value="TPR-like_helical_dom_sf"/>
</dbReference>
<dbReference type="InterPro" id="IPR019734">
    <property type="entry name" value="TPR_rpt"/>
</dbReference>
<dbReference type="STRING" id="493475.GARC_2211"/>
<evidence type="ECO:0000256" key="1">
    <source>
        <dbReference type="PROSITE-ProRule" id="PRU00339"/>
    </source>
</evidence>
<organism evidence="5 6">
    <name type="scientific">Paraglaciecola arctica BSs20135</name>
    <dbReference type="NCBI Taxonomy" id="493475"/>
    <lineage>
        <taxon>Bacteria</taxon>
        <taxon>Pseudomonadati</taxon>
        <taxon>Pseudomonadota</taxon>
        <taxon>Gammaproteobacteria</taxon>
        <taxon>Alteromonadales</taxon>
        <taxon>Alteromonadaceae</taxon>
        <taxon>Paraglaciecola</taxon>
    </lineage>
</organism>
<evidence type="ECO:0000256" key="2">
    <source>
        <dbReference type="SAM" id="Coils"/>
    </source>
</evidence>
<keyword evidence="6" id="KW-1185">Reference proteome</keyword>
<dbReference type="eggNOG" id="COG0457">
    <property type="taxonomic scope" value="Bacteria"/>
</dbReference>
<dbReference type="Proteomes" id="UP000006327">
    <property type="component" value="Unassembled WGS sequence"/>
</dbReference>
<proteinExistence type="predicted"/>
<reference evidence="5 6" key="1">
    <citation type="journal article" date="2017" name="Antonie Van Leeuwenhoek">
        <title>Rhizobium rhizosphaerae sp. nov., a novel species isolated from rice rhizosphere.</title>
        <authorList>
            <person name="Zhao J.J."/>
            <person name="Zhang J."/>
            <person name="Zhang R.J."/>
            <person name="Zhang C.W."/>
            <person name="Yin H.Q."/>
            <person name="Zhang X.X."/>
        </authorList>
    </citation>
    <scope>NUCLEOTIDE SEQUENCE [LARGE SCALE GENOMIC DNA]</scope>
    <source>
        <strain evidence="5 6">BSs20135</strain>
    </source>
</reference>
<feature type="chain" id="PRO_5003900279" description="Tetratricopeptide repeat protein" evidence="4">
    <location>
        <begin position="23"/>
        <end position="682"/>
    </location>
</feature>
<evidence type="ECO:0000313" key="6">
    <source>
        <dbReference type="Proteomes" id="UP000006327"/>
    </source>
</evidence>
<name>K6YR88_9ALTE</name>
<keyword evidence="4" id="KW-0732">Signal</keyword>
<dbReference type="OrthoDB" id="6072288at2"/>
<feature type="region of interest" description="Disordered" evidence="3">
    <location>
        <begin position="663"/>
        <end position="682"/>
    </location>
</feature>
<protein>
    <recommendedName>
        <fullName evidence="7">Tetratricopeptide repeat protein</fullName>
    </recommendedName>
</protein>
<gene>
    <name evidence="5" type="ORF">GARC_2211</name>
</gene>
<dbReference type="EMBL" id="BAEO01000027">
    <property type="protein sequence ID" value="GAC19178.1"/>
    <property type="molecule type" value="Genomic_DNA"/>
</dbReference>
<feature type="signal peptide" evidence="4">
    <location>
        <begin position="1"/>
        <end position="22"/>
    </location>
</feature>
<dbReference type="Pfam" id="PF13432">
    <property type="entry name" value="TPR_16"/>
    <property type="match status" value="1"/>
</dbReference>
<comment type="caution">
    <text evidence="5">The sequence shown here is derived from an EMBL/GenBank/DDBJ whole genome shotgun (WGS) entry which is preliminary data.</text>
</comment>
<feature type="repeat" description="TPR" evidence="1">
    <location>
        <begin position="116"/>
        <end position="149"/>
    </location>
</feature>
<evidence type="ECO:0000256" key="4">
    <source>
        <dbReference type="SAM" id="SignalP"/>
    </source>
</evidence>
<accession>K6YR88</accession>
<keyword evidence="1" id="KW-0802">TPR repeat</keyword>
<sequence length="682" mass="78029">MLKWCSALGLCLVLLVSAKASAQQVNEPNSVALEKAYQQVLYEYYQGNFALALTQMAILEQKFPNGLTQIPDFLSAHQVEPELLKGGMSLAYGLDNQAADIFLRLLKNNTEPQVTAYAWLLLGKTYYQKRQFSDAAQAFQQITQDDADEYFETSTRDNWLYMQSQLHGFLLGQEADGNDIQWLEQLSDNSIYRHYVQYNQALALLQKGENQQAISRLSTLAKNDNSFVRRWMGWGDPIFSANDEQNIEAERDAIRDRANLTLGYTLLQNDEPHQAFRVFEKIRSGGLDAEAALLGYGWAAAKKDELQTALAIWQRLMQMPQNTEYTLEAYLASAYAYEKAFAPRQSLQLLQLGVDRFEQALSDLNQAEQQVNHHQFILDLLPNTKYTPKVEDDASLSLHHKGQQFNSTQLFNSVTVSTEFRAGLSALAQSRDIQQQLQNWQQRMQQYHLMLDERQAERLKRAKHILQNRTLEQLPALQTQREALALVVDSAIRQQDGQVLMSLQSQQWLDRIKRSEKRLETISKLKKQLAQPSLAESYQRRIKRVAGRLIWQASEAYSANQWQAQKALNQLDAEITKTQQRQQQLHKLLAVNPDFAEQRLRVSTLAQRINVDIIKNNGLQDALISQLSAIFKQFIQAHKQKVNDYILQAQLAMVRLSDQALKKDNDSSTKLDDTSANDGVQL</sequence>
<dbReference type="SUPFAM" id="SSF48452">
    <property type="entry name" value="TPR-like"/>
    <property type="match status" value="1"/>
</dbReference>